<sequence length="419" mass="45319">MFASLLHILRHLLAWAALLVVAGMVWSGIFSGMNDGPGWVFGLLAMFLMLSALGSGITHVRRVWLVAGRLDASTLSGRQRRQIEVPMDAGMAFKVVEAAVAELSRVEDVESASGSLHVRAYVRRVDPWNGRPPSRWNLPARLAIKRNSVLATVTPGQGTSTVTLVLEPDAGWRADLLALDEGSNYENAEAVTRAITRRVADQRRDEQAAAERTHVEKELSVARLNLLHAQVEPHFLYNTLANAQVLTRTDPARAEQMLGHLIQYLRSSLPSLDTSLSTLGAELERTLAYLELLRIRMGARLKVDVQVPAALHSVGLPSMALQTLVENAIKHGLEAKPGGGTIWILARAFDDHVTVTVADDGLGFGHGTSGTGIGLKNLRERLRLTCGEQAGVAIVANFPSGVAATLTLPQPTKEPRHAA</sequence>
<dbReference type="AlphaFoldDB" id="A0A7V8FF31"/>
<organism evidence="3 4">
    <name type="scientific">Stenotrophomonas maltophilia</name>
    <name type="common">Pseudomonas maltophilia</name>
    <name type="synonym">Xanthomonas maltophilia</name>
    <dbReference type="NCBI Taxonomy" id="40324"/>
    <lineage>
        <taxon>Bacteria</taxon>
        <taxon>Pseudomonadati</taxon>
        <taxon>Pseudomonadota</taxon>
        <taxon>Gammaproteobacteria</taxon>
        <taxon>Lysobacterales</taxon>
        <taxon>Lysobacteraceae</taxon>
        <taxon>Stenotrophomonas</taxon>
        <taxon>Stenotrophomonas maltophilia group</taxon>
    </lineage>
</organism>
<gene>
    <name evidence="3" type="primary">btsS_3</name>
    <name evidence="3" type="ORF">GAK31_03207</name>
</gene>
<proteinExistence type="predicted"/>
<dbReference type="SUPFAM" id="SSF55874">
    <property type="entry name" value="ATPase domain of HSP90 chaperone/DNA topoisomerase II/histidine kinase"/>
    <property type="match status" value="1"/>
</dbReference>
<name>A0A7V8FF31_STEMA</name>
<dbReference type="InterPro" id="IPR003594">
    <property type="entry name" value="HATPase_dom"/>
</dbReference>
<keyword evidence="3" id="KW-0418">Kinase</keyword>
<protein>
    <submittedName>
        <fullName evidence="3">Sensor histidine kinase BtsS</fullName>
    </submittedName>
</protein>
<comment type="caution">
    <text evidence="3">The sequence shown here is derived from an EMBL/GenBank/DDBJ whole genome shotgun (WGS) entry which is preliminary data.</text>
</comment>
<keyword evidence="3" id="KW-0808">Transferase</keyword>
<dbReference type="Gene3D" id="3.30.565.10">
    <property type="entry name" value="Histidine kinase-like ATPase, C-terminal domain"/>
    <property type="match status" value="1"/>
</dbReference>
<dbReference type="InterPro" id="IPR036890">
    <property type="entry name" value="HATPase_C_sf"/>
</dbReference>
<evidence type="ECO:0000313" key="4">
    <source>
        <dbReference type="Proteomes" id="UP000487117"/>
    </source>
</evidence>
<evidence type="ECO:0000259" key="2">
    <source>
        <dbReference type="SMART" id="SM00387"/>
    </source>
</evidence>
<dbReference type="EMBL" id="WNDS01000004">
    <property type="protein sequence ID" value="KAF1014183.1"/>
    <property type="molecule type" value="Genomic_DNA"/>
</dbReference>
<dbReference type="PANTHER" id="PTHR34220">
    <property type="entry name" value="SENSOR HISTIDINE KINASE YPDA"/>
    <property type="match status" value="1"/>
</dbReference>
<dbReference type="Pfam" id="PF02518">
    <property type="entry name" value="HATPase_c"/>
    <property type="match status" value="1"/>
</dbReference>
<keyword evidence="1" id="KW-0472">Membrane</keyword>
<feature type="transmembrane region" description="Helical" evidence="1">
    <location>
        <begin position="12"/>
        <end position="33"/>
    </location>
</feature>
<dbReference type="Pfam" id="PF06580">
    <property type="entry name" value="His_kinase"/>
    <property type="match status" value="1"/>
</dbReference>
<dbReference type="GO" id="GO:0016020">
    <property type="term" value="C:membrane"/>
    <property type="evidence" value="ECO:0007669"/>
    <property type="project" value="InterPro"/>
</dbReference>
<dbReference type="SMART" id="SM00387">
    <property type="entry name" value="HATPase_c"/>
    <property type="match status" value="1"/>
</dbReference>
<dbReference type="Proteomes" id="UP000487117">
    <property type="component" value="Unassembled WGS sequence"/>
</dbReference>
<feature type="transmembrane region" description="Helical" evidence="1">
    <location>
        <begin position="39"/>
        <end position="60"/>
    </location>
</feature>
<dbReference type="PANTHER" id="PTHR34220:SF9">
    <property type="entry name" value="SIGNAL TRANSDUCTION HISTIDINE KINASE INTERNAL REGION DOMAIN-CONTAINING PROTEIN"/>
    <property type="match status" value="1"/>
</dbReference>
<feature type="domain" description="Histidine kinase/HSP90-like ATPase" evidence="2">
    <location>
        <begin position="316"/>
        <end position="412"/>
    </location>
</feature>
<keyword evidence="1" id="KW-1133">Transmembrane helix</keyword>
<reference evidence="4" key="1">
    <citation type="journal article" date="2020" name="MBio">
        <title>Horizontal gene transfer to a defensive symbiont with a reduced genome amongst a multipartite beetle microbiome.</title>
        <authorList>
            <person name="Waterworth S.C."/>
            <person name="Florez L.V."/>
            <person name="Rees E.R."/>
            <person name="Hertweck C."/>
            <person name="Kaltenpoth M."/>
            <person name="Kwan J.C."/>
        </authorList>
    </citation>
    <scope>NUCLEOTIDE SEQUENCE [LARGE SCALE GENOMIC DNA]</scope>
</reference>
<evidence type="ECO:0000256" key="1">
    <source>
        <dbReference type="SAM" id="Phobius"/>
    </source>
</evidence>
<dbReference type="InterPro" id="IPR050640">
    <property type="entry name" value="Bact_2-comp_sensor_kinase"/>
</dbReference>
<evidence type="ECO:0000313" key="3">
    <source>
        <dbReference type="EMBL" id="KAF1014183.1"/>
    </source>
</evidence>
<dbReference type="GO" id="GO:0000155">
    <property type="term" value="F:phosphorelay sensor kinase activity"/>
    <property type="evidence" value="ECO:0007669"/>
    <property type="project" value="InterPro"/>
</dbReference>
<keyword evidence="1" id="KW-0812">Transmembrane</keyword>
<dbReference type="InterPro" id="IPR010559">
    <property type="entry name" value="Sig_transdc_His_kin_internal"/>
</dbReference>
<accession>A0A7V8FF31</accession>